<dbReference type="PANTHER" id="PTHR43806:SF65">
    <property type="entry name" value="SERINE PROTEASE APRX"/>
    <property type="match status" value="1"/>
</dbReference>
<evidence type="ECO:0000256" key="6">
    <source>
        <dbReference type="RuleBase" id="RU003355"/>
    </source>
</evidence>
<dbReference type="InterPro" id="IPR015500">
    <property type="entry name" value="Peptidase_S8_subtilisin-rel"/>
</dbReference>
<reference evidence="9 10" key="1">
    <citation type="journal article" date="2019" name="Int. J. Syst. Evol. Microbiol.">
        <title>The Global Catalogue of Microorganisms (GCM) 10K type strain sequencing project: providing services to taxonomists for standard genome sequencing and annotation.</title>
        <authorList>
            <consortium name="The Broad Institute Genomics Platform"/>
            <consortium name="The Broad Institute Genome Sequencing Center for Infectious Disease"/>
            <person name="Wu L."/>
            <person name="Ma J."/>
        </authorList>
    </citation>
    <scope>NUCLEOTIDE SEQUENCE [LARGE SCALE GENOMIC DNA]</scope>
    <source>
        <strain evidence="9 10">JCM 6833</strain>
    </source>
</reference>
<keyword evidence="2 5" id="KW-0645">Protease</keyword>
<protein>
    <submittedName>
        <fullName evidence="9">S8 family serine peptidase</fullName>
    </submittedName>
</protein>
<dbReference type="Proteomes" id="UP001501509">
    <property type="component" value="Unassembled WGS sequence"/>
</dbReference>
<evidence type="ECO:0000256" key="1">
    <source>
        <dbReference type="ARBA" id="ARBA00011073"/>
    </source>
</evidence>
<feature type="chain" id="PRO_5045273523" evidence="7">
    <location>
        <begin position="23"/>
        <end position="1280"/>
    </location>
</feature>
<gene>
    <name evidence="9" type="ORF">GCM10010411_18830</name>
</gene>
<keyword evidence="4 5" id="KW-0720">Serine protease</keyword>
<dbReference type="PROSITE" id="PS51892">
    <property type="entry name" value="SUBTILASE"/>
    <property type="match status" value="1"/>
</dbReference>
<feature type="signal peptide" evidence="7">
    <location>
        <begin position="1"/>
        <end position="22"/>
    </location>
</feature>
<keyword evidence="7" id="KW-0732">Signal</keyword>
<evidence type="ECO:0000256" key="7">
    <source>
        <dbReference type="SAM" id="SignalP"/>
    </source>
</evidence>
<dbReference type="SUPFAM" id="SSF52025">
    <property type="entry name" value="PA domain"/>
    <property type="match status" value="1"/>
</dbReference>
<dbReference type="PRINTS" id="PR00723">
    <property type="entry name" value="SUBTILISIN"/>
</dbReference>
<keyword evidence="10" id="KW-1185">Reference proteome</keyword>
<dbReference type="Gene3D" id="3.50.30.30">
    <property type="match status" value="1"/>
</dbReference>
<feature type="domain" description="Peptidase S8/S53" evidence="8">
    <location>
        <begin position="215"/>
        <end position="479"/>
    </location>
</feature>
<feature type="active site" description="Charge relay system" evidence="5">
    <location>
        <position position="224"/>
    </location>
</feature>
<evidence type="ECO:0000256" key="5">
    <source>
        <dbReference type="PROSITE-ProRule" id="PRU01240"/>
    </source>
</evidence>
<comment type="similarity">
    <text evidence="1 5 6">Belongs to the peptidase S8 family.</text>
</comment>
<keyword evidence="3 5" id="KW-0378">Hydrolase</keyword>
<dbReference type="SUPFAM" id="SSF52743">
    <property type="entry name" value="Subtilisin-like"/>
    <property type="match status" value="1"/>
</dbReference>
<dbReference type="Gene3D" id="3.40.50.200">
    <property type="entry name" value="Peptidase S8/S53 domain"/>
    <property type="match status" value="1"/>
</dbReference>
<evidence type="ECO:0000256" key="4">
    <source>
        <dbReference type="ARBA" id="ARBA00022825"/>
    </source>
</evidence>
<evidence type="ECO:0000259" key="8">
    <source>
        <dbReference type="Pfam" id="PF00082"/>
    </source>
</evidence>
<dbReference type="InterPro" id="IPR023827">
    <property type="entry name" value="Peptidase_S8_Asp-AS"/>
</dbReference>
<dbReference type="CDD" id="cd07487">
    <property type="entry name" value="Peptidases_S8_1"/>
    <property type="match status" value="1"/>
</dbReference>
<dbReference type="InterPro" id="IPR022398">
    <property type="entry name" value="Peptidase_S8_His-AS"/>
</dbReference>
<dbReference type="PROSITE" id="PS00138">
    <property type="entry name" value="SUBTILASE_SER"/>
    <property type="match status" value="1"/>
</dbReference>
<evidence type="ECO:0000256" key="3">
    <source>
        <dbReference type="ARBA" id="ARBA00022801"/>
    </source>
</evidence>
<dbReference type="InterPro" id="IPR023828">
    <property type="entry name" value="Peptidase_S8_Ser-AS"/>
</dbReference>
<organism evidence="9 10">
    <name type="scientific">Actinomadura fulvescens</name>
    <dbReference type="NCBI Taxonomy" id="46160"/>
    <lineage>
        <taxon>Bacteria</taxon>
        <taxon>Bacillati</taxon>
        <taxon>Actinomycetota</taxon>
        <taxon>Actinomycetes</taxon>
        <taxon>Streptosporangiales</taxon>
        <taxon>Thermomonosporaceae</taxon>
        <taxon>Actinomadura</taxon>
    </lineage>
</organism>
<sequence>MSGAAVAMALPLTLAVAPPAGAGAGAAPKSRPDSSSKAVSLITGDTVLYGKARGSVVLLKGRPGISYSVTQQGADRYVVPSDALPLVTAKQVDKELFNVSRLVNEGLADAGEPLPVIVGYGKKGTRLSRGTLKSRADALPGSAPGKVLDTIDAVALKVDRKKRGALWSALARTGTRPGLKANARRLVLDARVRATLDTSVPQIGAPQAWQAGFDGRNVKVAVLDTGIQAHPDTDGTSIAWRSFVPGEESILDENGHGTHVASTITSQGTGGTPARKGVAPGAKLIIGKVLGKDGSGSVSGIIDAMHWATEEQAADIVSMSLGAAPGSAADLMDQAVNELSRSTGALFVIAAGNSGPKARTLNSPGTADEALTVGAVDKADKLAAFSSRGPRKADGALKPDLAAPGVGIVAARASGTSMGKPVNDLYTSADGTSMATPHVAGAAAILKQKHPTWKGPQLKAALIGSAKDVGAQAFQVGAGRVQADKAIAQTVTADPPSLGFGKLTPDQGHQVSKTITYANTGTAPVTLTLAAKVNAPDGTPLPADAARLSTSSLTIAAGQTGQATLTLKTSADARGLYTGAVTATAGAQTVRTAVGLEQTGPLRKVTFKTVDRDGTTLDVPRTLRVGSNDDASQDWTDYRLIGGGTLELPDGSYTFVLEGPASDADDRNGMNPESMLAVQPQVEVRSDTTVTFDARQLRPINVTTPATGYDAATSVNWFRAPRAVPARGGAQIFYDPAKVYVLPTPQPVTDGTFSTGYMGQRIAPQVVVEAGQTRVEARYLEHDRERATEDATKLEMFPAGSSDATMVYAGDGSAAELAKVPVRGNLVLVARDTYNLAEGVALGQRLADAGAKGAIVYEARDGYETSTIVLHGGEKAVLAAVTKADGARLRQAIGTQPAQVKLGSQPRSGWVYNPAKYWKGQIPADPSITMTPATMTVVDTAYPATEDKLYLTANSASPRDHVQALYTASLSSWVPVNRLEVYPVDNDLRWQRMAIPDGDKAWFFSPTWSRWDYFTGNTPRKETRARTPIRLGQLARTNQPAPEFGGPGLTPLFAARRGNTLYPAPHLISGDGHSEYLHPLLADGLLPWPDGQVVTSTLTRGGTEVPGRKEGSMTVYDVPEASARYDLRLVYKSDLLGYEGYKVDTTWGFTSAKPTASNVPAGYICGDTKPDCASTPALLLDYDIPLDLKNTAAPGAFTMTVNGHHQPGAADPNLTNLQASVSYDGGTTWQQITTTKKDDKSYTANVTLPTTKTVSLRFQAQDADGNTVNQTFHQMFKTRS</sequence>
<dbReference type="EMBL" id="BAAATD010000002">
    <property type="protein sequence ID" value="GAA2586339.1"/>
    <property type="molecule type" value="Genomic_DNA"/>
</dbReference>
<name>A0ABN3PKI4_9ACTN</name>
<evidence type="ECO:0000313" key="9">
    <source>
        <dbReference type="EMBL" id="GAA2586339.1"/>
    </source>
</evidence>
<dbReference type="RefSeq" id="WP_344539666.1">
    <property type="nucleotide sequence ID" value="NZ_BAAATD010000002.1"/>
</dbReference>
<dbReference type="PROSITE" id="PS00136">
    <property type="entry name" value="SUBTILASE_ASP"/>
    <property type="match status" value="1"/>
</dbReference>
<dbReference type="PROSITE" id="PS00137">
    <property type="entry name" value="SUBTILASE_HIS"/>
    <property type="match status" value="1"/>
</dbReference>
<evidence type="ECO:0000256" key="2">
    <source>
        <dbReference type="ARBA" id="ARBA00022670"/>
    </source>
</evidence>
<dbReference type="InterPro" id="IPR050131">
    <property type="entry name" value="Peptidase_S8_subtilisin-like"/>
</dbReference>
<accession>A0ABN3PKI4</accession>
<proteinExistence type="inferred from homology"/>
<comment type="caution">
    <text evidence="9">The sequence shown here is derived from an EMBL/GenBank/DDBJ whole genome shotgun (WGS) entry which is preliminary data.</text>
</comment>
<dbReference type="InterPro" id="IPR013783">
    <property type="entry name" value="Ig-like_fold"/>
</dbReference>
<dbReference type="PANTHER" id="PTHR43806">
    <property type="entry name" value="PEPTIDASE S8"/>
    <property type="match status" value="1"/>
</dbReference>
<feature type="active site" description="Charge relay system" evidence="5">
    <location>
        <position position="256"/>
    </location>
</feature>
<dbReference type="InterPro" id="IPR046450">
    <property type="entry name" value="PA_dom_sf"/>
</dbReference>
<feature type="active site" description="Charge relay system" evidence="5">
    <location>
        <position position="433"/>
    </location>
</feature>
<evidence type="ECO:0000313" key="10">
    <source>
        <dbReference type="Proteomes" id="UP001501509"/>
    </source>
</evidence>
<dbReference type="Gene3D" id="2.60.40.10">
    <property type="entry name" value="Immunoglobulins"/>
    <property type="match status" value="1"/>
</dbReference>
<dbReference type="Pfam" id="PF00082">
    <property type="entry name" value="Peptidase_S8"/>
    <property type="match status" value="1"/>
</dbReference>
<dbReference type="InterPro" id="IPR036852">
    <property type="entry name" value="Peptidase_S8/S53_dom_sf"/>
</dbReference>
<dbReference type="InterPro" id="IPR000209">
    <property type="entry name" value="Peptidase_S8/S53_dom"/>
</dbReference>